<dbReference type="SMART" id="SM00465">
    <property type="entry name" value="GIYc"/>
    <property type="match status" value="1"/>
</dbReference>
<dbReference type="PROSITE" id="PS50164">
    <property type="entry name" value="GIY_YIG"/>
    <property type="match status" value="1"/>
</dbReference>
<dbReference type="Proteomes" id="UP000176633">
    <property type="component" value="Unassembled WGS sequence"/>
</dbReference>
<organism evidence="3 4">
    <name type="scientific">Candidatus Jorgensenbacteria bacterium RIFCSPLOWO2_12_FULL_42_11</name>
    <dbReference type="NCBI Taxonomy" id="1798473"/>
    <lineage>
        <taxon>Bacteria</taxon>
        <taxon>Candidatus Joergenseniibacteriota</taxon>
    </lineage>
</organism>
<comment type="similarity">
    <text evidence="1">Belongs to the UPF0213 family.</text>
</comment>
<dbReference type="PANTHER" id="PTHR34477">
    <property type="entry name" value="UPF0213 PROTEIN YHBQ"/>
    <property type="match status" value="1"/>
</dbReference>
<dbReference type="InterPro" id="IPR050190">
    <property type="entry name" value="UPF0213_domain"/>
</dbReference>
<dbReference type="Gene3D" id="3.40.1440.10">
    <property type="entry name" value="GIY-YIG endonuclease"/>
    <property type="match status" value="1"/>
</dbReference>
<gene>
    <name evidence="3" type="ORF">A3G50_02475</name>
</gene>
<dbReference type="InterPro" id="IPR035901">
    <property type="entry name" value="GIY-YIG_endonuc_sf"/>
</dbReference>
<dbReference type="SUPFAM" id="SSF82771">
    <property type="entry name" value="GIY-YIG endonuclease"/>
    <property type="match status" value="1"/>
</dbReference>
<sequence length="88" mass="10620">MKGFVYILQDKTSGKFYIGSTNDIERRLYQHNHGHTITTKRMRKIILIFHQEFPSLEIARRIERKLKRLKRRDYIEKIISDGFIKLGL</sequence>
<evidence type="ECO:0000256" key="1">
    <source>
        <dbReference type="ARBA" id="ARBA00007435"/>
    </source>
</evidence>
<dbReference type="AlphaFoldDB" id="A0A1F6C2J2"/>
<evidence type="ECO:0000313" key="3">
    <source>
        <dbReference type="EMBL" id="OGG43390.1"/>
    </source>
</evidence>
<proteinExistence type="inferred from homology"/>
<dbReference type="Pfam" id="PF01541">
    <property type="entry name" value="GIY-YIG"/>
    <property type="match status" value="1"/>
</dbReference>
<evidence type="ECO:0000259" key="2">
    <source>
        <dbReference type="PROSITE" id="PS50164"/>
    </source>
</evidence>
<dbReference type="InterPro" id="IPR000305">
    <property type="entry name" value="GIY-YIG_endonuc"/>
</dbReference>
<reference evidence="3 4" key="1">
    <citation type="journal article" date="2016" name="Nat. Commun.">
        <title>Thousands of microbial genomes shed light on interconnected biogeochemical processes in an aquifer system.</title>
        <authorList>
            <person name="Anantharaman K."/>
            <person name="Brown C.T."/>
            <person name="Hug L.A."/>
            <person name="Sharon I."/>
            <person name="Castelle C.J."/>
            <person name="Probst A.J."/>
            <person name="Thomas B.C."/>
            <person name="Singh A."/>
            <person name="Wilkins M.J."/>
            <person name="Karaoz U."/>
            <person name="Brodie E.L."/>
            <person name="Williams K.H."/>
            <person name="Hubbard S.S."/>
            <person name="Banfield J.F."/>
        </authorList>
    </citation>
    <scope>NUCLEOTIDE SEQUENCE [LARGE SCALE GENOMIC DNA]</scope>
</reference>
<accession>A0A1F6C2J2</accession>
<protein>
    <recommendedName>
        <fullName evidence="2">GIY-YIG domain-containing protein</fullName>
    </recommendedName>
</protein>
<dbReference type="PANTHER" id="PTHR34477:SF1">
    <property type="entry name" value="UPF0213 PROTEIN YHBQ"/>
    <property type="match status" value="1"/>
</dbReference>
<dbReference type="EMBL" id="MFKM01000015">
    <property type="protein sequence ID" value="OGG43390.1"/>
    <property type="molecule type" value="Genomic_DNA"/>
</dbReference>
<name>A0A1F6C2J2_9BACT</name>
<feature type="domain" description="GIY-YIG" evidence="2">
    <location>
        <begin position="1"/>
        <end position="76"/>
    </location>
</feature>
<evidence type="ECO:0000313" key="4">
    <source>
        <dbReference type="Proteomes" id="UP000176633"/>
    </source>
</evidence>
<comment type="caution">
    <text evidence="3">The sequence shown here is derived from an EMBL/GenBank/DDBJ whole genome shotgun (WGS) entry which is preliminary data.</text>
</comment>